<comment type="caution">
    <text evidence="1">The sequence shown here is derived from an EMBL/GenBank/DDBJ whole genome shotgun (WGS) entry which is preliminary data.</text>
</comment>
<dbReference type="InterPro" id="IPR036782">
    <property type="entry name" value="NE0471-like_N"/>
</dbReference>
<evidence type="ECO:0000313" key="2">
    <source>
        <dbReference type="Proteomes" id="UP001524586"/>
    </source>
</evidence>
<organism evidence="1 2">
    <name type="scientific">Methylomonas rivi</name>
    <dbReference type="NCBI Taxonomy" id="2952226"/>
    <lineage>
        <taxon>Bacteria</taxon>
        <taxon>Pseudomonadati</taxon>
        <taxon>Pseudomonadota</taxon>
        <taxon>Gammaproteobacteria</taxon>
        <taxon>Methylococcales</taxon>
        <taxon>Methylococcaceae</taxon>
        <taxon>Methylomonas</taxon>
    </lineage>
</organism>
<name>A0ABT1U5E9_9GAMM</name>
<dbReference type="Gene3D" id="3.30.2020.10">
    <property type="entry name" value="NE0471-like N-terminal domain"/>
    <property type="match status" value="1"/>
</dbReference>
<dbReference type="RefSeq" id="WP_256615494.1">
    <property type="nucleotide sequence ID" value="NZ_JANIBK010000054.1"/>
</dbReference>
<accession>A0ABT1U5E9</accession>
<sequence length="84" mass="9534">MFYIKTIKPNSENYSISITYDDNITIIADFGHLMEMGIMTQLKDPAVFDQVQIGGQGRSIIWPEQDIDFCADGLRLKYIQSKAA</sequence>
<protein>
    <submittedName>
        <fullName evidence="1">DUF2442 domain-containing protein</fullName>
    </submittedName>
</protein>
<evidence type="ECO:0000313" key="1">
    <source>
        <dbReference type="EMBL" id="MCQ8129075.1"/>
    </source>
</evidence>
<dbReference type="EMBL" id="JANIBK010000054">
    <property type="protein sequence ID" value="MCQ8129075.1"/>
    <property type="molecule type" value="Genomic_DNA"/>
</dbReference>
<keyword evidence="2" id="KW-1185">Reference proteome</keyword>
<dbReference type="Proteomes" id="UP001524586">
    <property type="component" value="Unassembled WGS sequence"/>
</dbReference>
<reference evidence="1 2" key="1">
    <citation type="submission" date="2022-07" db="EMBL/GenBank/DDBJ databases">
        <title>Methylomonas rivi sp. nov., Methylomonas rosea sp. nov., Methylomonas aureus sp. nov. and Methylomonas subterranea sp. nov., four novel methanotrophs isolated from a freshwater creek and the deep terrestrial subsurface.</title>
        <authorList>
            <person name="Abin C."/>
            <person name="Sankaranarayanan K."/>
            <person name="Garner C."/>
            <person name="Sindelar R."/>
            <person name="Kotary K."/>
            <person name="Garner R."/>
            <person name="Barclay S."/>
            <person name="Lawson P."/>
            <person name="Krumholz L."/>
        </authorList>
    </citation>
    <scope>NUCLEOTIDE SEQUENCE [LARGE SCALE GENOMIC DNA]</scope>
    <source>
        <strain evidence="1 2">WSC-6</strain>
    </source>
</reference>
<dbReference type="Pfam" id="PF10387">
    <property type="entry name" value="DUF2442"/>
    <property type="match status" value="1"/>
</dbReference>
<gene>
    <name evidence="1" type="ORF">NP596_11470</name>
</gene>
<proteinExistence type="predicted"/>
<dbReference type="InterPro" id="IPR018841">
    <property type="entry name" value="DUF2442"/>
</dbReference>
<dbReference type="SUPFAM" id="SSF143880">
    <property type="entry name" value="NE0471 N-terminal domain-like"/>
    <property type="match status" value="1"/>
</dbReference>